<keyword evidence="3" id="KW-1185">Reference proteome</keyword>
<feature type="region of interest" description="Disordered" evidence="1">
    <location>
        <begin position="179"/>
        <end position="208"/>
    </location>
</feature>
<organism evidence="2 3">
    <name type="scientific">Novosphingobium clariflavum</name>
    <dbReference type="NCBI Taxonomy" id="2029884"/>
    <lineage>
        <taxon>Bacteria</taxon>
        <taxon>Pseudomonadati</taxon>
        <taxon>Pseudomonadota</taxon>
        <taxon>Alphaproteobacteria</taxon>
        <taxon>Sphingomonadales</taxon>
        <taxon>Sphingomonadaceae</taxon>
        <taxon>Novosphingobium</taxon>
    </lineage>
</organism>
<comment type="caution">
    <text evidence="2">The sequence shown here is derived from an EMBL/GenBank/DDBJ whole genome shotgun (WGS) entry which is preliminary data.</text>
</comment>
<accession>A0ABV6S1X2</accession>
<evidence type="ECO:0000313" key="3">
    <source>
        <dbReference type="Proteomes" id="UP001589858"/>
    </source>
</evidence>
<evidence type="ECO:0000313" key="2">
    <source>
        <dbReference type="EMBL" id="MFC0683226.1"/>
    </source>
</evidence>
<gene>
    <name evidence="2" type="ORF">ACFFF8_01325</name>
</gene>
<reference evidence="2 3" key="1">
    <citation type="submission" date="2024-09" db="EMBL/GenBank/DDBJ databases">
        <authorList>
            <person name="Sun Q."/>
            <person name="Mori K."/>
        </authorList>
    </citation>
    <scope>NUCLEOTIDE SEQUENCE [LARGE SCALE GENOMIC DNA]</scope>
    <source>
        <strain evidence="2 3">CICC 11035S</strain>
    </source>
</reference>
<sequence length="208" mass="22809">MSGQLTKTGIVNAAAALLGSSQRITDIQGENKLAICARAFWSLSIRALLADHPWNFGIERALLNAGPAPAWGYERTFALPADCVRLLPSRIIDGREFYYDGEVEGKSILSDAKAPLAIRYISVATIDNVQAWPATFAKAATYVLADDMAEDLTGASGLSEKQSQKADYWIKRAKRVDGLESQRGNRGPVTRRSRWLQSMRGPFNPHAD</sequence>
<dbReference type="RefSeq" id="WP_267220585.1">
    <property type="nucleotide sequence ID" value="NZ_JAPCWC010000007.1"/>
</dbReference>
<protein>
    <submittedName>
        <fullName evidence="2">Uncharacterized protein</fullName>
    </submittedName>
</protein>
<name>A0ABV6S1X2_9SPHN</name>
<proteinExistence type="predicted"/>
<dbReference type="Proteomes" id="UP001589858">
    <property type="component" value="Unassembled WGS sequence"/>
</dbReference>
<dbReference type="EMBL" id="JBHLTM010000008">
    <property type="protein sequence ID" value="MFC0683226.1"/>
    <property type="molecule type" value="Genomic_DNA"/>
</dbReference>
<evidence type="ECO:0000256" key="1">
    <source>
        <dbReference type="SAM" id="MobiDB-lite"/>
    </source>
</evidence>